<accession>A0A853FWT8</accession>
<sequence length="653" mass="70988">MFDFIRTHQRLMQLILLVLILPSFVLIGVSGYTNYVSGDQDLVKVGDSAVTLQDFDQARRNQLQQLQQSSQGGFDPSVLDNREARSALLESLVDRRLLVNTATKERFSVSDAVLRQTISSMPQLQENGQFSPARYNQVLASVGLTTRDFEQGQRAELALDRVLGPVALTSSIPPSVVGLVGKSLTEERSLRLLAFPAEDYEKDVTVSEDDIKAWYEQNKQTLELPEQVNAQYVLLNEAAAMANLPAISEEDLRRYYEQNKSRYVQAPRVDVSHIQISVAATASDEERKKALAKAEEIAAKVKAEPASFAEVAKAESQDAGTAKDGGRLGWITKGSWPANLDQIIFSLGKGDVSGVVDGPGGFHIFHANDVQAEQGESFEQARSKVEAEVRRQLGADRYADMASKLTGLVYDNPASLQPAADALGLKIKSAAGIARDRLLSSDQVPANAASAGEDAAILDDVRVRRALFSTQTLADKQNSGVIEISPDTMIALRVEKLIPAHVPELAQVSDHIRKLLVQERALAASRKAGEEALAGFRKAAADEVPEKFGSVLTISRMNPQGLNKSITDAALAVEDDKFPQYLGISVPQGYVVLRVEGGKAGDLDEPMRETLSAQLAQAWGKAEEQAVLREMKVQAKVTMLPEAEEALSGEKAE</sequence>
<evidence type="ECO:0000256" key="6">
    <source>
        <dbReference type="ARBA" id="ARBA00023136"/>
    </source>
</evidence>
<comment type="caution">
    <text evidence="14">The sequence shown here is derived from an EMBL/GenBank/DDBJ whole genome shotgun (WGS) entry which is preliminary data.</text>
</comment>
<keyword evidence="8 12" id="KW-0413">Isomerase</keyword>
<evidence type="ECO:0000256" key="2">
    <source>
        <dbReference type="ARBA" id="ARBA00022475"/>
    </source>
</evidence>
<keyword evidence="7" id="KW-0143">Chaperone</keyword>
<dbReference type="Pfam" id="PF00639">
    <property type="entry name" value="Rotamase"/>
    <property type="match status" value="1"/>
</dbReference>
<feature type="domain" description="PpiC" evidence="13">
    <location>
        <begin position="266"/>
        <end position="369"/>
    </location>
</feature>
<dbReference type="GO" id="GO:0003755">
    <property type="term" value="F:peptidyl-prolyl cis-trans isomerase activity"/>
    <property type="evidence" value="ECO:0007669"/>
    <property type="project" value="UniProtKB-KW"/>
</dbReference>
<keyword evidence="4" id="KW-0812">Transmembrane</keyword>
<evidence type="ECO:0000256" key="1">
    <source>
        <dbReference type="ARBA" id="ARBA00004382"/>
    </source>
</evidence>
<evidence type="ECO:0000256" key="9">
    <source>
        <dbReference type="ARBA" id="ARBA00038408"/>
    </source>
</evidence>
<gene>
    <name evidence="14" type="ORF">H0A72_14340</name>
</gene>
<dbReference type="InterPro" id="IPR000297">
    <property type="entry name" value="PPIase_PpiC"/>
</dbReference>
<keyword evidence="2" id="KW-1003">Cell membrane</keyword>
<dbReference type="GO" id="GO:0005886">
    <property type="term" value="C:plasma membrane"/>
    <property type="evidence" value="ECO:0007669"/>
    <property type="project" value="UniProtKB-SubCell"/>
</dbReference>
<dbReference type="InterPro" id="IPR023058">
    <property type="entry name" value="PPIase_PpiC_CS"/>
</dbReference>
<evidence type="ECO:0000256" key="7">
    <source>
        <dbReference type="ARBA" id="ARBA00023186"/>
    </source>
</evidence>
<keyword evidence="15" id="KW-1185">Reference proteome</keyword>
<dbReference type="PROSITE" id="PS50198">
    <property type="entry name" value="PPIC_PPIASE_2"/>
    <property type="match status" value="1"/>
</dbReference>
<evidence type="ECO:0000259" key="13">
    <source>
        <dbReference type="PROSITE" id="PS50198"/>
    </source>
</evidence>
<evidence type="ECO:0000313" key="14">
    <source>
        <dbReference type="EMBL" id="NYT50495.1"/>
    </source>
</evidence>
<dbReference type="SUPFAM" id="SSF54534">
    <property type="entry name" value="FKBP-like"/>
    <property type="match status" value="1"/>
</dbReference>
<evidence type="ECO:0000313" key="15">
    <source>
        <dbReference type="Proteomes" id="UP000559809"/>
    </source>
</evidence>
<keyword evidence="3" id="KW-0997">Cell inner membrane</keyword>
<dbReference type="PANTHER" id="PTHR47529:SF1">
    <property type="entry name" value="PERIPLASMIC CHAPERONE PPID"/>
    <property type="match status" value="1"/>
</dbReference>
<evidence type="ECO:0000256" key="4">
    <source>
        <dbReference type="ARBA" id="ARBA00022692"/>
    </source>
</evidence>
<dbReference type="PROSITE" id="PS01096">
    <property type="entry name" value="PPIC_PPIASE_1"/>
    <property type="match status" value="1"/>
</dbReference>
<reference evidence="14 15" key="1">
    <citation type="submission" date="2020-07" db="EMBL/GenBank/DDBJ databases">
        <title>Taxonomic revisions and descriptions of new bacterial species based on genomic comparisons in the high-G+C-content subgroup of the family Alcaligenaceae.</title>
        <authorList>
            <person name="Szabo A."/>
            <person name="Felfoldi T."/>
        </authorList>
    </citation>
    <scope>NUCLEOTIDE SEQUENCE [LARGE SCALE GENOMIC DNA]</scope>
    <source>
        <strain evidence="14 15">LMG 24012</strain>
    </source>
</reference>
<evidence type="ECO:0000256" key="5">
    <source>
        <dbReference type="ARBA" id="ARBA00022989"/>
    </source>
</evidence>
<dbReference type="Gene3D" id="3.10.50.40">
    <property type="match status" value="1"/>
</dbReference>
<name>A0A853FWT8_9BURK</name>
<comment type="subcellular location">
    <subcellularLocation>
        <location evidence="1">Cell inner membrane</location>
        <topology evidence="1">Single-pass type II membrane protein</topology>
        <orientation evidence="1">Periplasmic side</orientation>
    </subcellularLocation>
</comment>
<evidence type="ECO:0000256" key="3">
    <source>
        <dbReference type="ARBA" id="ARBA00022519"/>
    </source>
</evidence>
<evidence type="ECO:0000256" key="8">
    <source>
        <dbReference type="ARBA" id="ARBA00023235"/>
    </source>
</evidence>
<evidence type="ECO:0000256" key="11">
    <source>
        <dbReference type="ARBA" id="ARBA00042775"/>
    </source>
</evidence>
<dbReference type="PANTHER" id="PTHR47529">
    <property type="entry name" value="PEPTIDYL-PROLYL CIS-TRANS ISOMERASE D"/>
    <property type="match status" value="1"/>
</dbReference>
<dbReference type="InterPro" id="IPR046357">
    <property type="entry name" value="PPIase_dom_sf"/>
</dbReference>
<dbReference type="Proteomes" id="UP000559809">
    <property type="component" value="Unassembled WGS sequence"/>
</dbReference>
<dbReference type="SUPFAM" id="SSF109998">
    <property type="entry name" value="Triger factor/SurA peptide-binding domain-like"/>
    <property type="match status" value="1"/>
</dbReference>
<dbReference type="Pfam" id="PF13624">
    <property type="entry name" value="SurA_N_3"/>
    <property type="match status" value="1"/>
</dbReference>
<dbReference type="InterPro" id="IPR027304">
    <property type="entry name" value="Trigger_fact/SurA_dom_sf"/>
</dbReference>
<dbReference type="InterPro" id="IPR052029">
    <property type="entry name" value="PpiD_chaperone"/>
</dbReference>
<proteinExistence type="inferred from homology"/>
<keyword evidence="12" id="KW-0697">Rotamase</keyword>
<dbReference type="AlphaFoldDB" id="A0A853FWT8"/>
<dbReference type="Gene3D" id="1.10.4030.10">
    <property type="entry name" value="Porin chaperone SurA, peptide-binding domain"/>
    <property type="match status" value="1"/>
</dbReference>
<comment type="similarity">
    <text evidence="9">Belongs to the PpiD chaperone family.</text>
</comment>
<evidence type="ECO:0000256" key="12">
    <source>
        <dbReference type="PROSITE-ProRule" id="PRU00278"/>
    </source>
</evidence>
<keyword evidence="6" id="KW-0472">Membrane</keyword>
<organism evidence="14 15">
    <name type="scientific">Parapusillimonas granuli</name>
    <dbReference type="NCBI Taxonomy" id="380911"/>
    <lineage>
        <taxon>Bacteria</taxon>
        <taxon>Pseudomonadati</taxon>
        <taxon>Pseudomonadota</taxon>
        <taxon>Betaproteobacteria</taxon>
        <taxon>Burkholderiales</taxon>
        <taxon>Alcaligenaceae</taxon>
        <taxon>Parapusillimonas</taxon>
    </lineage>
</organism>
<evidence type="ECO:0000256" key="10">
    <source>
        <dbReference type="ARBA" id="ARBA00040743"/>
    </source>
</evidence>
<dbReference type="EMBL" id="JACCEM010000007">
    <property type="protein sequence ID" value="NYT50495.1"/>
    <property type="molecule type" value="Genomic_DNA"/>
</dbReference>
<protein>
    <recommendedName>
        <fullName evidence="10">Periplasmic chaperone PpiD</fullName>
    </recommendedName>
    <alternativeName>
        <fullName evidence="11">Periplasmic folding chaperone</fullName>
    </alternativeName>
</protein>
<dbReference type="RefSeq" id="WP_180156488.1">
    <property type="nucleotide sequence ID" value="NZ_JACCEM010000007.1"/>
</dbReference>
<keyword evidence="5" id="KW-1133">Transmembrane helix</keyword>